<feature type="compositionally biased region" description="Low complexity" evidence="1">
    <location>
        <begin position="93"/>
        <end position="106"/>
    </location>
</feature>
<organism evidence="2 3">
    <name type="scientific">Kineococcus radiotolerans (strain ATCC BAA-149 / DSM 14245 / SRS30216)</name>
    <dbReference type="NCBI Taxonomy" id="266940"/>
    <lineage>
        <taxon>Bacteria</taxon>
        <taxon>Bacillati</taxon>
        <taxon>Actinomycetota</taxon>
        <taxon>Actinomycetes</taxon>
        <taxon>Kineosporiales</taxon>
        <taxon>Kineosporiaceae</taxon>
        <taxon>Kineococcus</taxon>
    </lineage>
</organism>
<name>A6W557_KINRD</name>
<proteinExistence type="predicted"/>
<feature type="region of interest" description="Disordered" evidence="1">
    <location>
        <begin position="1"/>
        <end position="192"/>
    </location>
</feature>
<dbReference type="Proteomes" id="UP000001116">
    <property type="component" value="Chromosome"/>
</dbReference>
<dbReference type="HOGENOM" id="CLU_1413493_0_0_11"/>
<dbReference type="KEGG" id="kra:Krad_0456"/>
<accession>A6W557</accession>
<evidence type="ECO:0000256" key="1">
    <source>
        <dbReference type="SAM" id="MobiDB-lite"/>
    </source>
</evidence>
<reference evidence="3" key="1">
    <citation type="journal article" date="2008" name="PLoS ONE">
        <title>Survival in nuclear waste, extreme resistance, and potential applications gleaned from the genome sequence of Kineococcus radiotolerans SRS30216.</title>
        <authorList>
            <person name="Bagwell C.E."/>
            <person name="Bhat S."/>
            <person name="Hawkins G.M."/>
            <person name="Smith B.W."/>
            <person name="Biswas T."/>
            <person name="Hoover T.R."/>
            <person name="Saunders E."/>
            <person name="Han C.S."/>
            <person name="Tsodikov O.V."/>
            <person name="Shimkets L.J."/>
        </authorList>
    </citation>
    <scope>NUCLEOTIDE SEQUENCE [LARGE SCALE GENOMIC DNA]</scope>
    <source>
        <strain evidence="3">ATCC BAA-149 / DSM 14245 / SRS30216</strain>
    </source>
</reference>
<dbReference type="EMBL" id="CP000750">
    <property type="protein sequence ID" value="ABS01946.1"/>
    <property type="molecule type" value="Genomic_DNA"/>
</dbReference>
<keyword evidence="3" id="KW-1185">Reference proteome</keyword>
<sequence>MDEDDGGAGGGSGHAAPPVRGRGRVRGQAASGRPRTTAGTPSTEAGGWRRWAVPALVPGVVHDEDVRRAGGHEPGPERVRSTAASGVRDRGGSPRPRSGGVPSCPGTRRTPPSEPAQAFVDATENGQPGTGERGLNRVHTTVRSRAEQGDACSKNHPDHSSTRRGSTQRVGSSRARADFNLEVDHAVRDHER</sequence>
<feature type="compositionally biased region" description="Low complexity" evidence="1">
    <location>
        <begin position="14"/>
        <end position="33"/>
    </location>
</feature>
<evidence type="ECO:0000313" key="3">
    <source>
        <dbReference type="Proteomes" id="UP000001116"/>
    </source>
</evidence>
<gene>
    <name evidence="2" type="ordered locus">Krad_0456</name>
</gene>
<protein>
    <submittedName>
        <fullName evidence="2">Uncharacterized protein</fullName>
    </submittedName>
</protein>
<feature type="compositionally biased region" description="Basic and acidic residues" evidence="1">
    <location>
        <begin position="175"/>
        <end position="192"/>
    </location>
</feature>
<feature type="compositionally biased region" description="Basic and acidic residues" evidence="1">
    <location>
        <begin position="61"/>
        <end position="80"/>
    </location>
</feature>
<dbReference type="STRING" id="266940.Krad_0456"/>
<dbReference type="AlphaFoldDB" id="A6W557"/>
<evidence type="ECO:0000313" key="2">
    <source>
        <dbReference type="EMBL" id="ABS01946.1"/>
    </source>
</evidence>
<feature type="compositionally biased region" description="Basic and acidic residues" evidence="1">
    <location>
        <begin position="144"/>
        <end position="161"/>
    </location>
</feature>